<dbReference type="Proteomes" id="UP001085076">
    <property type="component" value="Miscellaneous, Linkage group lg01"/>
</dbReference>
<accession>A0A9D5HSD4</accession>
<organism evidence="1 2">
    <name type="scientific">Dioscorea zingiberensis</name>
    <dbReference type="NCBI Taxonomy" id="325984"/>
    <lineage>
        <taxon>Eukaryota</taxon>
        <taxon>Viridiplantae</taxon>
        <taxon>Streptophyta</taxon>
        <taxon>Embryophyta</taxon>
        <taxon>Tracheophyta</taxon>
        <taxon>Spermatophyta</taxon>
        <taxon>Magnoliopsida</taxon>
        <taxon>Liliopsida</taxon>
        <taxon>Dioscoreales</taxon>
        <taxon>Dioscoreaceae</taxon>
        <taxon>Dioscorea</taxon>
    </lineage>
</organism>
<evidence type="ECO:0000313" key="2">
    <source>
        <dbReference type="Proteomes" id="UP001085076"/>
    </source>
</evidence>
<name>A0A9D5HSD4_9LILI</name>
<protein>
    <submittedName>
        <fullName evidence="1">Uncharacterized protein</fullName>
    </submittedName>
</protein>
<dbReference type="EMBL" id="JAGGNH010000001">
    <property type="protein sequence ID" value="KAJ0987615.1"/>
    <property type="molecule type" value="Genomic_DNA"/>
</dbReference>
<reference evidence="1" key="1">
    <citation type="submission" date="2021-03" db="EMBL/GenBank/DDBJ databases">
        <authorList>
            <person name="Li Z."/>
            <person name="Yang C."/>
        </authorList>
    </citation>
    <scope>NUCLEOTIDE SEQUENCE</scope>
    <source>
        <strain evidence="1">Dzin_1.0</strain>
        <tissue evidence="1">Leaf</tissue>
    </source>
</reference>
<evidence type="ECO:0000313" key="1">
    <source>
        <dbReference type="EMBL" id="KAJ0987615.1"/>
    </source>
</evidence>
<gene>
    <name evidence="1" type="ORF">J5N97_005971</name>
</gene>
<sequence length="98" mass="11659">MSDFVLQGRCLKGYFLSHICDNVRKTHGILSSFNGIFFQVRLFHFVPEHPQELGFWPSGRRSFGHKEQFAMRRKMFDAILWKMFEGIPSYLWDNVRSV</sequence>
<comment type="caution">
    <text evidence="1">The sequence shown here is derived from an EMBL/GenBank/DDBJ whole genome shotgun (WGS) entry which is preliminary data.</text>
</comment>
<proteinExistence type="predicted"/>
<keyword evidence="2" id="KW-1185">Reference proteome</keyword>
<reference evidence="1" key="2">
    <citation type="journal article" date="2022" name="Hortic Res">
        <title>The genome of Dioscorea zingiberensis sheds light on the biosynthesis, origin and evolution of the medicinally important diosgenin saponins.</title>
        <authorList>
            <person name="Li Y."/>
            <person name="Tan C."/>
            <person name="Li Z."/>
            <person name="Guo J."/>
            <person name="Li S."/>
            <person name="Chen X."/>
            <person name="Wang C."/>
            <person name="Dai X."/>
            <person name="Yang H."/>
            <person name="Song W."/>
            <person name="Hou L."/>
            <person name="Xu J."/>
            <person name="Tong Z."/>
            <person name="Xu A."/>
            <person name="Yuan X."/>
            <person name="Wang W."/>
            <person name="Yang Q."/>
            <person name="Chen L."/>
            <person name="Sun Z."/>
            <person name="Wang K."/>
            <person name="Pan B."/>
            <person name="Chen J."/>
            <person name="Bao Y."/>
            <person name="Liu F."/>
            <person name="Qi X."/>
            <person name="Gang D.R."/>
            <person name="Wen J."/>
            <person name="Li J."/>
        </authorList>
    </citation>
    <scope>NUCLEOTIDE SEQUENCE</scope>
    <source>
        <strain evidence="1">Dzin_1.0</strain>
    </source>
</reference>
<dbReference type="AlphaFoldDB" id="A0A9D5HSD4"/>